<accession>A0A3M7QQA8</accession>
<dbReference type="Pfam" id="PF11414">
    <property type="entry name" value="Suppressor_APC"/>
    <property type="match status" value="1"/>
</dbReference>
<proteinExistence type="predicted"/>
<evidence type="ECO:0008006" key="4">
    <source>
        <dbReference type="Google" id="ProtNLM"/>
    </source>
</evidence>
<feature type="coiled-coil region" evidence="1">
    <location>
        <begin position="244"/>
        <end position="271"/>
    </location>
</feature>
<comment type="caution">
    <text evidence="2">The sequence shown here is derived from an EMBL/GenBank/DDBJ whole genome shotgun (WGS) entry which is preliminary data.</text>
</comment>
<dbReference type="Proteomes" id="UP000276133">
    <property type="component" value="Unassembled WGS sequence"/>
</dbReference>
<dbReference type="EMBL" id="REGN01005385">
    <property type="protein sequence ID" value="RNA13522.1"/>
    <property type="molecule type" value="Genomic_DNA"/>
</dbReference>
<evidence type="ECO:0000256" key="1">
    <source>
        <dbReference type="SAM" id="Coils"/>
    </source>
</evidence>
<organism evidence="2 3">
    <name type="scientific">Brachionus plicatilis</name>
    <name type="common">Marine rotifer</name>
    <name type="synonym">Brachionus muelleri</name>
    <dbReference type="NCBI Taxonomy" id="10195"/>
    <lineage>
        <taxon>Eukaryota</taxon>
        <taxon>Metazoa</taxon>
        <taxon>Spiralia</taxon>
        <taxon>Gnathifera</taxon>
        <taxon>Rotifera</taxon>
        <taxon>Eurotatoria</taxon>
        <taxon>Monogononta</taxon>
        <taxon>Pseudotrocha</taxon>
        <taxon>Ploima</taxon>
        <taxon>Brachionidae</taxon>
        <taxon>Brachionus</taxon>
    </lineage>
</organism>
<reference evidence="2 3" key="1">
    <citation type="journal article" date="2018" name="Sci. Rep.">
        <title>Genomic signatures of local adaptation to the degree of environmental predictability in rotifers.</title>
        <authorList>
            <person name="Franch-Gras L."/>
            <person name="Hahn C."/>
            <person name="Garcia-Roger E.M."/>
            <person name="Carmona M.J."/>
            <person name="Serra M."/>
            <person name="Gomez A."/>
        </authorList>
    </citation>
    <scope>NUCLEOTIDE SEQUENCE [LARGE SCALE GENOMIC DNA]</scope>
    <source>
        <strain evidence="2">HYR1</strain>
    </source>
</reference>
<keyword evidence="3" id="KW-1185">Reference proteome</keyword>
<evidence type="ECO:0000313" key="2">
    <source>
        <dbReference type="EMBL" id="RNA13522.1"/>
    </source>
</evidence>
<dbReference type="PROSITE" id="PS00018">
    <property type="entry name" value="EF_HAND_1"/>
    <property type="match status" value="1"/>
</dbReference>
<name>A0A3M7QQA8_BRAPC</name>
<dbReference type="OrthoDB" id="10451806at2759"/>
<dbReference type="AlphaFoldDB" id="A0A3M7QQA8"/>
<keyword evidence="1" id="KW-0175">Coiled coil</keyword>
<sequence>MTSRPSQPENFLKKLSNHTNEDKTKFFQILKSIFAVFDPDCTGSIDINELDVLGVDNNEIFNEVLNYVRSYKVLKPVNHNLGSRKFLVKFEELVKASEVVLDQRKQNSSNGHTLSQAFEPHGQNSSLNTLDLISLIDKENYLLRQGLDSIDSLKQWYTTQLIENKIKQNNLNKLKYQNLFSIDKLLIDLRQLNDFNLALSDFLVKKKIESSSGDSFSEPPNYEDYMQQFGIHGLKRDIDLDNYLKEKQERIDSLQKEKSSLIRKLFEIKSESENINKNMLKLNHVENASEQHSTSLSHREKEIPIIIDKSFNQKHVFKPENFTLKFDKKKFARPEYL</sequence>
<evidence type="ECO:0000313" key="3">
    <source>
        <dbReference type="Proteomes" id="UP000276133"/>
    </source>
</evidence>
<dbReference type="InterPro" id="IPR018247">
    <property type="entry name" value="EF_Hand_1_Ca_BS"/>
</dbReference>
<protein>
    <recommendedName>
        <fullName evidence="4">EF-hand domain-containing protein</fullName>
    </recommendedName>
</protein>
<gene>
    <name evidence="2" type="ORF">BpHYR1_019831</name>
</gene>